<protein>
    <recommendedName>
        <fullName evidence="4">phosphoglycolate phosphatase</fullName>
        <ecNumber evidence="4">3.1.3.18</ecNumber>
    </recommendedName>
</protein>
<evidence type="ECO:0000256" key="3">
    <source>
        <dbReference type="ARBA" id="ARBA00006171"/>
    </source>
</evidence>
<comment type="catalytic activity">
    <reaction evidence="1">
        <text>2-phosphoglycolate + H2O = glycolate + phosphate</text>
        <dbReference type="Rhea" id="RHEA:14369"/>
        <dbReference type="ChEBI" id="CHEBI:15377"/>
        <dbReference type="ChEBI" id="CHEBI:29805"/>
        <dbReference type="ChEBI" id="CHEBI:43474"/>
        <dbReference type="ChEBI" id="CHEBI:58033"/>
        <dbReference type="EC" id="3.1.3.18"/>
    </reaction>
</comment>
<name>A0A4R1K8T9_9BACT</name>
<evidence type="ECO:0000256" key="1">
    <source>
        <dbReference type="ARBA" id="ARBA00000830"/>
    </source>
</evidence>
<dbReference type="EMBL" id="SMGG01000004">
    <property type="protein sequence ID" value="TCK60744.1"/>
    <property type="molecule type" value="Genomic_DNA"/>
</dbReference>
<dbReference type="Proteomes" id="UP000294614">
    <property type="component" value="Unassembled WGS sequence"/>
</dbReference>
<dbReference type="OrthoDB" id="9782449at2"/>
<dbReference type="PANTHER" id="PTHR43434">
    <property type="entry name" value="PHOSPHOGLYCOLATE PHOSPHATASE"/>
    <property type="match status" value="1"/>
</dbReference>
<dbReference type="SFLD" id="SFLDS00003">
    <property type="entry name" value="Haloacid_Dehalogenase"/>
    <property type="match status" value="1"/>
</dbReference>
<dbReference type="InterPro" id="IPR023214">
    <property type="entry name" value="HAD_sf"/>
</dbReference>
<dbReference type="InterPro" id="IPR050155">
    <property type="entry name" value="HAD-like_hydrolase_sf"/>
</dbReference>
<dbReference type="RefSeq" id="WP_132873614.1">
    <property type="nucleotide sequence ID" value="NZ_SMGG01000004.1"/>
</dbReference>
<reference evidence="5 6" key="1">
    <citation type="submission" date="2019-03" db="EMBL/GenBank/DDBJ databases">
        <title>Genomic Encyclopedia of Type Strains, Phase IV (KMG-IV): sequencing the most valuable type-strain genomes for metagenomic binning, comparative biology and taxonomic classification.</title>
        <authorList>
            <person name="Goeker M."/>
        </authorList>
    </citation>
    <scope>NUCLEOTIDE SEQUENCE [LARGE SCALE GENOMIC DNA]</scope>
    <source>
        <strain evidence="5 6">DSM 24984</strain>
    </source>
</reference>
<dbReference type="SUPFAM" id="SSF56784">
    <property type="entry name" value="HAD-like"/>
    <property type="match status" value="1"/>
</dbReference>
<accession>A0A4R1K8T9</accession>
<sequence>MILAIFDLDGTILDTLQDIHECLDETMKHFGLARFSIDTTKSYVGDGIRKLVIRAAGEENFKDEMETFFRSLYAERMTLNTKVIDGYDRIFDYLSKNDIKTVILSNKIASLTGELVVHYGIDRYFDKWYGGDSFGKKKPSPVPVENIVSDYGADKSRTIMIGDNHTDIESGFHAGVKTCFCAFGYGTVSEVKPDFTVNSPEEIITILEGIK</sequence>
<dbReference type="Pfam" id="PF13419">
    <property type="entry name" value="HAD_2"/>
    <property type="match status" value="1"/>
</dbReference>
<comment type="similarity">
    <text evidence="3">Belongs to the HAD-like hydrolase superfamily. CbbY/CbbZ/Gph/YieH family.</text>
</comment>
<comment type="caution">
    <text evidence="5">The sequence shown here is derived from an EMBL/GenBank/DDBJ whole genome shotgun (WGS) entry which is preliminary data.</text>
</comment>
<dbReference type="Gene3D" id="3.40.50.1000">
    <property type="entry name" value="HAD superfamily/HAD-like"/>
    <property type="match status" value="1"/>
</dbReference>
<dbReference type="InterPro" id="IPR041492">
    <property type="entry name" value="HAD_2"/>
</dbReference>
<evidence type="ECO:0000313" key="5">
    <source>
        <dbReference type="EMBL" id="TCK60744.1"/>
    </source>
</evidence>
<dbReference type="GO" id="GO:0005829">
    <property type="term" value="C:cytosol"/>
    <property type="evidence" value="ECO:0007669"/>
    <property type="project" value="TreeGrafter"/>
</dbReference>
<dbReference type="EC" id="3.1.3.18" evidence="4"/>
<evidence type="ECO:0000256" key="2">
    <source>
        <dbReference type="ARBA" id="ARBA00004818"/>
    </source>
</evidence>
<dbReference type="InterPro" id="IPR036412">
    <property type="entry name" value="HAD-like_sf"/>
</dbReference>
<dbReference type="GO" id="GO:0008967">
    <property type="term" value="F:phosphoglycolate phosphatase activity"/>
    <property type="evidence" value="ECO:0007669"/>
    <property type="project" value="UniProtKB-EC"/>
</dbReference>
<dbReference type="GO" id="GO:0006281">
    <property type="term" value="P:DNA repair"/>
    <property type="evidence" value="ECO:0007669"/>
    <property type="project" value="TreeGrafter"/>
</dbReference>
<evidence type="ECO:0000313" key="6">
    <source>
        <dbReference type="Proteomes" id="UP000294614"/>
    </source>
</evidence>
<dbReference type="SFLD" id="SFLDG01129">
    <property type="entry name" value="C1.5:_HAD__Beta-PGM__Phosphata"/>
    <property type="match status" value="1"/>
</dbReference>
<proteinExistence type="inferred from homology"/>
<dbReference type="InterPro" id="IPR023198">
    <property type="entry name" value="PGP-like_dom2"/>
</dbReference>
<gene>
    <name evidence="5" type="ORF">C8D98_1623</name>
</gene>
<dbReference type="Gene3D" id="1.10.150.240">
    <property type="entry name" value="Putative phosphatase, domain 2"/>
    <property type="match status" value="1"/>
</dbReference>
<keyword evidence="6" id="KW-1185">Reference proteome</keyword>
<comment type="pathway">
    <text evidence="2">Organic acid metabolism; glycolate biosynthesis; glycolate from 2-phosphoglycolate: step 1/1.</text>
</comment>
<dbReference type="AlphaFoldDB" id="A0A4R1K8T9"/>
<organism evidence="5 6">
    <name type="scientific">Seleniivibrio woodruffii</name>
    <dbReference type="NCBI Taxonomy" id="1078050"/>
    <lineage>
        <taxon>Bacteria</taxon>
        <taxon>Pseudomonadati</taxon>
        <taxon>Deferribacterota</taxon>
        <taxon>Deferribacteres</taxon>
        <taxon>Deferribacterales</taxon>
        <taxon>Geovibrionaceae</taxon>
        <taxon>Seleniivibrio</taxon>
    </lineage>
</organism>
<evidence type="ECO:0000256" key="4">
    <source>
        <dbReference type="ARBA" id="ARBA00013078"/>
    </source>
</evidence>
<dbReference type="PANTHER" id="PTHR43434:SF1">
    <property type="entry name" value="PHOSPHOGLYCOLATE PHOSPHATASE"/>
    <property type="match status" value="1"/>
</dbReference>